<dbReference type="Pfam" id="PF01735">
    <property type="entry name" value="PLA2_B"/>
    <property type="match status" value="1"/>
</dbReference>
<accession>A0A7L3Y1H1</accession>
<dbReference type="GO" id="GO:0046475">
    <property type="term" value="P:glycerophospholipid catabolic process"/>
    <property type="evidence" value="ECO:0007669"/>
    <property type="project" value="TreeGrafter"/>
</dbReference>
<dbReference type="InterPro" id="IPR002642">
    <property type="entry name" value="LysoPLipase_cat_dom"/>
</dbReference>
<feature type="non-terminal residue" evidence="4">
    <location>
        <position position="1"/>
    </location>
</feature>
<dbReference type="EMBL" id="VZUG01030314">
    <property type="protein sequence ID" value="NXV94710.1"/>
    <property type="molecule type" value="Genomic_DNA"/>
</dbReference>
<evidence type="ECO:0000313" key="4">
    <source>
        <dbReference type="EMBL" id="NXV94710.1"/>
    </source>
</evidence>
<dbReference type="PANTHER" id="PTHR10728:SF39">
    <property type="entry name" value="CYTOSOLIC PHOSPHOLIPASE A2 GAMMA"/>
    <property type="match status" value="1"/>
</dbReference>
<dbReference type="GO" id="GO:0005829">
    <property type="term" value="C:cytosol"/>
    <property type="evidence" value="ECO:0007669"/>
    <property type="project" value="TreeGrafter"/>
</dbReference>
<dbReference type="AlphaFoldDB" id="A0A7L3Y1H1"/>
<organism evidence="4 5">
    <name type="scientific">Calonectris borealis</name>
    <name type="common">Cory's shearwater</name>
    <dbReference type="NCBI Taxonomy" id="1323832"/>
    <lineage>
        <taxon>Eukaryota</taxon>
        <taxon>Metazoa</taxon>
        <taxon>Chordata</taxon>
        <taxon>Craniata</taxon>
        <taxon>Vertebrata</taxon>
        <taxon>Euteleostomi</taxon>
        <taxon>Archelosauria</taxon>
        <taxon>Archosauria</taxon>
        <taxon>Dinosauria</taxon>
        <taxon>Saurischia</taxon>
        <taxon>Theropoda</taxon>
        <taxon>Coelurosauria</taxon>
        <taxon>Aves</taxon>
        <taxon>Neognathae</taxon>
        <taxon>Neoaves</taxon>
        <taxon>Aequornithes</taxon>
        <taxon>Procellariiformes</taxon>
        <taxon>Procellariidae</taxon>
        <taxon>Calonectris</taxon>
    </lineage>
</organism>
<evidence type="ECO:0000313" key="5">
    <source>
        <dbReference type="Proteomes" id="UP000535403"/>
    </source>
</evidence>
<sequence length="114" mass="12838">YSRAEGHFMFLQKSILTFQFDENELADHKEASETGINSYPIYAAVDKEKLSEAAGNFPGKTGAPRSWFEFTPREAGYTALGAFVSTKHFGSEFEKGKLKKKKKKHICYMQGESS</sequence>
<dbReference type="GO" id="GO:0005509">
    <property type="term" value="F:calcium ion binding"/>
    <property type="evidence" value="ECO:0007669"/>
    <property type="project" value="TreeGrafter"/>
</dbReference>
<evidence type="ECO:0000256" key="1">
    <source>
        <dbReference type="ARBA" id="ARBA00022801"/>
    </source>
</evidence>
<dbReference type="InterPro" id="IPR016035">
    <property type="entry name" value="Acyl_Trfase/lysoPLipase"/>
</dbReference>
<keyword evidence="1" id="KW-0378">Hydrolase</keyword>
<dbReference type="Proteomes" id="UP000535403">
    <property type="component" value="Unassembled WGS sequence"/>
</dbReference>
<protein>
    <submittedName>
        <fullName evidence="4">PA24C phospholipase</fullName>
    </submittedName>
</protein>
<dbReference type="GO" id="GO:0005654">
    <property type="term" value="C:nucleoplasm"/>
    <property type="evidence" value="ECO:0007669"/>
    <property type="project" value="TreeGrafter"/>
</dbReference>
<dbReference type="GO" id="GO:0047498">
    <property type="term" value="F:calcium-dependent phospholipase A2 activity"/>
    <property type="evidence" value="ECO:0007669"/>
    <property type="project" value="TreeGrafter"/>
</dbReference>
<proteinExistence type="predicted"/>
<evidence type="ECO:0000256" key="2">
    <source>
        <dbReference type="ARBA" id="ARBA00023098"/>
    </source>
</evidence>
<keyword evidence="5" id="KW-1185">Reference proteome</keyword>
<feature type="non-terminal residue" evidence="4">
    <location>
        <position position="114"/>
    </location>
</feature>
<feature type="domain" description="PLA2c" evidence="3">
    <location>
        <begin position="58"/>
        <end position="107"/>
    </location>
</feature>
<dbReference type="PANTHER" id="PTHR10728">
    <property type="entry name" value="CYTOSOLIC PHOSPHOLIPASE A2"/>
    <property type="match status" value="1"/>
</dbReference>
<dbReference type="Gene3D" id="3.40.1090.10">
    <property type="entry name" value="Cytosolic phospholipase A2 catalytic domain"/>
    <property type="match status" value="1"/>
</dbReference>
<reference evidence="4 5" key="1">
    <citation type="submission" date="2019-09" db="EMBL/GenBank/DDBJ databases">
        <title>Bird 10,000 Genomes (B10K) Project - Family phase.</title>
        <authorList>
            <person name="Zhang G."/>
        </authorList>
    </citation>
    <scope>NUCLEOTIDE SEQUENCE [LARGE SCALE GENOMIC DNA]</scope>
    <source>
        <strain evidence="4">OUT-0025</strain>
        <tissue evidence="4">Blood</tissue>
    </source>
</reference>
<gene>
    <name evidence="4" type="primary">Pla2g4c</name>
    <name evidence="4" type="ORF">CALBOR_R15543</name>
</gene>
<dbReference type="SUPFAM" id="SSF52151">
    <property type="entry name" value="FabD/lysophospholipase-like"/>
    <property type="match status" value="1"/>
</dbReference>
<comment type="caution">
    <text evidence="4">The sequence shown here is derived from an EMBL/GenBank/DDBJ whole genome shotgun (WGS) entry which is preliminary data.</text>
</comment>
<dbReference type="GO" id="GO:0005544">
    <property type="term" value="F:calcium-dependent phospholipid binding"/>
    <property type="evidence" value="ECO:0007669"/>
    <property type="project" value="TreeGrafter"/>
</dbReference>
<name>A0A7L3Y1H1_9AVES</name>
<keyword evidence="2" id="KW-0443">Lipid metabolism</keyword>
<dbReference type="GO" id="GO:0005635">
    <property type="term" value="C:nuclear envelope"/>
    <property type="evidence" value="ECO:0007669"/>
    <property type="project" value="TreeGrafter"/>
</dbReference>
<evidence type="ECO:0000259" key="3">
    <source>
        <dbReference type="Pfam" id="PF01735"/>
    </source>
</evidence>